<evidence type="ECO:0000313" key="1">
    <source>
        <dbReference type="EMBL" id="AVO28069.1"/>
    </source>
</evidence>
<accession>A0A2S0M9J8</accession>
<organism evidence="1 2">
    <name type="scientific">Megasphaera elsdenii</name>
    <dbReference type="NCBI Taxonomy" id="907"/>
    <lineage>
        <taxon>Bacteria</taxon>
        <taxon>Bacillati</taxon>
        <taxon>Bacillota</taxon>
        <taxon>Negativicutes</taxon>
        <taxon>Veillonellales</taxon>
        <taxon>Veillonellaceae</taxon>
        <taxon>Megasphaera</taxon>
    </lineage>
</organism>
<dbReference type="Proteomes" id="UP000238358">
    <property type="component" value="Chromosome"/>
</dbReference>
<dbReference type="Gene3D" id="1.10.10.60">
    <property type="entry name" value="Homeodomain-like"/>
    <property type="match status" value="1"/>
</dbReference>
<dbReference type="AlphaFoldDB" id="A0A2S0M9J8"/>
<protein>
    <submittedName>
        <fullName evidence="1">Transposase</fullName>
    </submittedName>
</protein>
<dbReference type="RefSeq" id="WP_027894597.1">
    <property type="nucleotide sequence ID" value="NZ_CP027569.1"/>
</dbReference>
<dbReference type="EMBL" id="CP027569">
    <property type="protein sequence ID" value="AVO28069.1"/>
    <property type="molecule type" value="Genomic_DNA"/>
</dbReference>
<sequence length="163" mass="18642">MAKGKYQEWLTKEGLLRLQGWARDGLTDEQIATNMSINVATLYDWKNKHAEISEALKEGKDAVDRQVENALLKSALGYKYDEVTKELRDDELVVTKVVHKEVQPNTTAQIFWLKNRKRLEWRDRVENAITGADGGAVKVETLTDADVDARIKELESKLKELDK</sequence>
<gene>
    <name evidence="1" type="ORF">C6Y28_10765</name>
</gene>
<reference evidence="1 2" key="1">
    <citation type="journal article" date="2018" name="Genome Announc.">
        <title>Complete genomes of two Megasphaera elsdenii strains, NCIMB 702410 and ATCC 25940.</title>
        <authorList>
            <person name="Hatmaker E.A."/>
            <person name="O'Dell K."/>
            <person name="Riley L.A."/>
            <person name="Klingeman D.M."/>
            <person name="Guss A.M."/>
        </authorList>
    </citation>
    <scope>NUCLEOTIDE SEQUENCE [LARGE SCALE GENOMIC DNA]</scope>
    <source>
        <strain evidence="1 2">NCIMB702410</strain>
    </source>
</reference>
<name>A0A2S0M9J8_MEGEL</name>
<evidence type="ECO:0000313" key="2">
    <source>
        <dbReference type="Proteomes" id="UP000238358"/>
    </source>
</evidence>
<dbReference type="OrthoDB" id="5868871at2"/>
<proteinExistence type="predicted"/>